<dbReference type="RefSeq" id="WP_133221151.1">
    <property type="nucleotide sequence ID" value="NZ_NRSG01000117.1"/>
</dbReference>
<dbReference type="InterPro" id="IPR011660">
    <property type="entry name" value="VapB-like"/>
</dbReference>
<gene>
    <name evidence="1" type="ORF">CKO45_15725</name>
</gene>
<evidence type="ECO:0008006" key="3">
    <source>
        <dbReference type="Google" id="ProtNLM"/>
    </source>
</evidence>
<comment type="caution">
    <text evidence="1">The sequence shown here is derived from an EMBL/GenBank/DDBJ whole genome shotgun (WGS) entry which is preliminary data.</text>
</comment>
<proteinExistence type="predicted"/>
<name>A0ABS1CYU5_9PROT</name>
<dbReference type="Pfam" id="PF07704">
    <property type="entry name" value="PSK_trans_fac"/>
    <property type="match status" value="1"/>
</dbReference>
<evidence type="ECO:0000313" key="2">
    <source>
        <dbReference type="Proteomes" id="UP000697995"/>
    </source>
</evidence>
<organism evidence="1 2">
    <name type="scientific">Paracraurococcus ruber</name>
    <dbReference type="NCBI Taxonomy" id="77675"/>
    <lineage>
        <taxon>Bacteria</taxon>
        <taxon>Pseudomonadati</taxon>
        <taxon>Pseudomonadota</taxon>
        <taxon>Alphaproteobacteria</taxon>
        <taxon>Acetobacterales</taxon>
        <taxon>Roseomonadaceae</taxon>
        <taxon>Paracraurococcus</taxon>
    </lineage>
</organism>
<accession>A0ABS1CYU5</accession>
<protein>
    <recommendedName>
        <fullName evidence="3">Antitoxin VapB</fullName>
    </recommendedName>
</protein>
<evidence type="ECO:0000313" key="1">
    <source>
        <dbReference type="EMBL" id="MBK1659682.1"/>
    </source>
</evidence>
<dbReference type="EMBL" id="NRSG01000117">
    <property type="protein sequence ID" value="MBK1659682.1"/>
    <property type="molecule type" value="Genomic_DNA"/>
</dbReference>
<reference evidence="1 2" key="1">
    <citation type="journal article" date="2020" name="Microorganisms">
        <title>Osmotic Adaptation and Compatible Solute Biosynthesis of Phototrophic Bacteria as Revealed from Genome Analyses.</title>
        <authorList>
            <person name="Imhoff J.F."/>
            <person name="Rahn T."/>
            <person name="Kunzel S."/>
            <person name="Keller A."/>
            <person name="Neulinger S.C."/>
        </authorList>
    </citation>
    <scope>NUCLEOTIDE SEQUENCE [LARGE SCALE GENOMIC DNA]</scope>
    <source>
        <strain evidence="1 2">DSM 15382</strain>
    </source>
</reference>
<sequence length="82" mass="9016">MGQLNIKDEKLIADAKRLAEQMGTTVTAALRAAVEEKLARREAERDAKVRAMMEIAARASKLVPPGVTSDHRDLYDENGLPL</sequence>
<keyword evidence="2" id="KW-1185">Reference proteome</keyword>
<dbReference type="Proteomes" id="UP000697995">
    <property type="component" value="Unassembled WGS sequence"/>
</dbReference>